<evidence type="ECO:0000256" key="1">
    <source>
        <dbReference type="SAM" id="MobiDB-lite"/>
    </source>
</evidence>
<evidence type="ECO:0000313" key="3">
    <source>
        <dbReference type="Proteomes" id="UP000813824"/>
    </source>
</evidence>
<comment type="caution">
    <text evidence="2">The sequence shown here is derived from an EMBL/GenBank/DDBJ whole genome shotgun (WGS) entry which is preliminary data.</text>
</comment>
<feature type="compositionally biased region" description="Basic residues" evidence="1">
    <location>
        <begin position="13"/>
        <end position="30"/>
    </location>
</feature>
<sequence>MNRPHKGAVSVHPLHRKRRKRRNKRPRTRGCHPESSCTPFRQRKSQDDITASTRVVTSRRKRQISSRYPAPHLLSTPSKAKTLQSPVPPRVRFSLLSSPDFIVAPRSSLTACEPPETSLPPPTRITSAHEDPFVDSPSSYFELSSPESSSSASPPATPPPPELLRYLQDPIVWDTPVAHSTPKRRPPPRRYDPPTSECEWFLSREQLFAKQQSESGPSVPREPPITEVRVAREPDHCAPLYDEQSRPRTSWEPVRGLSSPASWIFGYHVKRPRD</sequence>
<keyword evidence="3" id="KW-1185">Reference proteome</keyword>
<dbReference type="EMBL" id="JAEVFJ010000060">
    <property type="protein sequence ID" value="KAH8078039.1"/>
    <property type="molecule type" value="Genomic_DNA"/>
</dbReference>
<accession>A0A8K0XJW5</accession>
<feature type="region of interest" description="Disordered" evidence="1">
    <location>
        <begin position="107"/>
        <end position="164"/>
    </location>
</feature>
<feature type="region of interest" description="Disordered" evidence="1">
    <location>
        <begin position="176"/>
        <end position="196"/>
    </location>
</feature>
<name>A0A8K0XJW5_9AGAR</name>
<proteinExistence type="predicted"/>
<feature type="compositionally biased region" description="Low complexity" evidence="1">
    <location>
        <begin position="136"/>
        <end position="154"/>
    </location>
</feature>
<dbReference type="Proteomes" id="UP000813824">
    <property type="component" value="Unassembled WGS sequence"/>
</dbReference>
<feature type="region of interest" description="Disordered" evidence="1">
    <location>
        <begin position="1"/>
        <end position="86"/>
    </location>
</feature>
<dbReference type="AlphaFoldDB" id="A0A8K0XJW5"/>
<gene>
    <name evidence="2" type="ORF">BXZ70DRAFT_688306</name>
</gene>
<organism evidence="2 3">
    <name type="scientific">Cristinia sonorae</name>
    <dbReference type="NCBI Taxonomy" id="1940300"/>
    <lineage>
        <taxon>Eukaryota</taxon>
        <taxon>Fungi</taxon>
        <taxon>Dikarya</taxon>
        <taxon>Basidiomycota</taxon>
        <taxon>Agaricomycotina</taxon>
        <taxon>Agaricomycetes</taxon>
        <taxon>Agaricomycetidae</taxon>
        <taxon>Agaricales</taxon>
        <taxon>Pleurotineae</taxon>
        <taxon>Stephanosporaceae</taxon>
        <taxon>Cristinia</taxon>
    </lineage>
</organism>
<feature type="region of interest" description="Disordered" evidence="1">
    <location>
        <begin position="209"/>
        <end position="255"/>
    </location>
</feature>
<protein>
    <submittedName>
        <fullName evidence="2">Uncharacterized protein</fullName>
    </submittedName>
</protein>
<feature type="compositionally biased region" description="Polar residues" evidence="1">
    <location>
        <begin position="75"/>
        <end position="85"/>
    </location>
</feature>
<reference evidence="2" key="1">
    <citation type="journal article" date="2021" name="New Phytol.">
        <title>Evolutionary innovations through gain and loss of genes in the ectomycorrhizal Boletales.</title>
        <authorList>
            <person name="Wu G."/>
            <person name="Miyauchi S."/>
            <person name="Morin E."/>
            <person name="Kuo A."/>
            <person name="Drula E."/>
            <person name="Varga T."/>
            <person name="Kohler A."/>
            <person name="Feng B."/>
            <person name="Cao Y."/>
            <person name="Lipzen A."/>
            <person name="Daum C."/>
            <person name="Hundley H."/>
            <person name="Pangilinan J."/>
            <person name="Johnson J."/>
            <person name="Barry K."/>
            <person name="LaButti K."/>
            <person name="Ng V."/>
            <person name="Ahrendt S."/>
            <person name="Min B."/>
            <person name="Choi I.G."/>
            <person name="Park H."/>
            <person name="Plett J.M."/>
            <person name="Magnuson J."/>
            <person name="Spatafora J.W."/>
            <person name="Nagy L.G."/>
            <person name="Henrissat B."/>
            <person name="Grigoriev I.V."/>
            <person name="Yang Z.L."/>
            <person name="Xu J."/>
            <person name="Martin F.M."/>
        </authorList>
    </citation>
    <scope>NUCLEOTIDE SEQUENCE</scope>
    <source>
        <strain evidence="2">KKN 215</strain>
    </source>
</reference>
<evidence type="ECO:0000313" key="2">
    <source>
        <dbReference type="EMBL" id="KAH8078039.1"/>
    </source>
</evidence>